<feature type="transmembrane region" description="Helical" evidence="12">
    <location>
        <begin position="182"/>
        <end position="200"/>
    </location>
</feature>
<dbReference type="GO" id="GO:0006814">
    <property type="term" value="P:sodium ion transport"/>
    <property type="evidence" value="ECO:0007669"/>
    <property type="project" value="UniProtKB-KW"/>
</dbReference>
<dbReference type="EMBL" id="FUZU01000002">
    <property type="protein sequence ID" value="SKC72109.1"/>
    <property type="molecule type" value="Genomic_DNA"/>
</dbReference>
<keyword evidence="6 12" id="KW-1133">Transmembrane helix</keyword>
<dbReference type="GO" id="GO:0015293">
    <property type="term" value="F:symporter activity"/>
    <property type="evidence" value="ECO:0007669"/>
    <property type="project" value="TreeGrafter"/>
</dbReference>
<dbReference type="PROSITE" id="PS50283">
    <property type="entry name" value="NA_SOLUT_SYMP_3"/>
    <property type="match status" value="1"/>
</dbReference>
<dbReference type="STRING" id="688867.SAMN05660236_2719"/>
<dbReference type="Gene3D" id="1.20.1730.10">
    <property type="entry name" value="Sodium/glucose cotransporter"/>
    <property type="match status" value="1"/>
</dbReference>
<feature type="transmembrane region" description="Helical" evidence="12">
    <location>
        <begin position="40"/>
        <end position="61"/>
    </location>
</feature>
<feature type="transmembrane region" description="Helical" evidence="12">
    <location>
        <begin position="73"/>
        <end position="98"/>
    </location>
</feature>
<dbReference type="Pfam" id="PF00474">
    <property type="entry name" value="SSF"/>
    <property type="match status" value="1"/>
</dbReference>
<dbReference type="CDD" id="cd10326">
    <property type="entry name" value="SLC5sbd_NIS-like"/>
    <property type="match status" value="1"/>
</dbReference>
<dbReference type="PANTHER" id="PTHR42985">
    <property type="entry name" value="SODIUM-COUPLED MONOCARBOXYLATE TRANSPORTER"/>
    <property type="match status" value="1"/>
</dbReference>
<evidence type="ECO:0000256" key="4">
    <source>
        <dbReference type="ARBA" id="ARBA00022475"/>
    </source>
</evidence>
<name>A0A1T5L8W9_9BACT</name>
<accession>A0A1T5L8W9</accession>
<dbReference type="OrthoDB" id="891563at2"/>
<dbReference type="PANTHER" id="PTHR42985:SF47">
    <property type="entry name" value="INTEGRAL MEMBRANE TRANSPORT PROTEIN"/>
    <property type="match status" value="1"/>
</dbReference>
<evidence type="ECO:0000256" key="12">
    <source>
        <dbReference type="SAM" id="Phobius"/>
    </source>
</evidence>
<evidence type="ECO:0000313" key="14">
    <source>
        <dbReference type="Proteomes" id="UP000190961"/>
    </source>
</evidence>
<dbReference type="AlphaFoldDB" id="A0A1T5L8W9"/>
<comment type="similarity">
    <text evidence="2 11">Belongs to the sodium:solute symporter (SSF) (TC 2.A.21) family.</text>
</comment>
<evidence type="ECO:0000256" key="2">
    <source>
        <dbReference type="ARBA" id="ARBA00006434"/>
    </source>
</evidence>
<evidence type="ECO:0000256" key="10">
    <source>
        <dbReference type="ARBA" id="ARBA00023201"/>
    </source>
</evidence>
<keyword evidence="4" id="KW-1003">Cell membrane</keyword>
<evidence type="ECO:0000256" key="6">
    <source>
        <dbReference type="ARBA" id="ARBA00022989"/>
    </source>
</evidence>
<organism evidence="13 14">
    <name type="scientific">Ohtaekwangia koreensis</name>
    <dbReference type="NCBI Taxonomy" id="688867"/>
    <lineage>
        <taxon>Bacteria</taxon>
        <taxon>Pseudomonadati</taxon>
        <taxon>Bacteroidota</taxon>
        <taxon>Cytophagia</taxon>
        <taxon>Cytophagales</taxon>
        <taxon>Fulvivirgaceae</taxon>
        <taxon>Ohtaekwangia</taxon>
    </lineage>
</organism>
<evidence type="ECO:0000256" key="3">
    <source>
        <dbReference type="ARBA" id="ARBA00022448"/>
    </source>
</evidence>
<feature type="transmembrane region" description="Helical" evidence="12">
    <location>
        <begin position="233"/>
        <end position="251"/>
    </location>
</feature>
<reference evidence="13 14" key="1">
    <citation type="submission" date="2017-02" db="EMBL/GenBank/DDBJ databases">
        <authorList>
            <person name="Peterson S.W."/>
        </authorList>
    </citation>
    <scope>NUCLEOTIDE SEQUENCE [LARGE SCALE GENOMIC DNA]</scope>
    <source>
        <strain evidence="13 14">DSM 25262</strain>
    </source>
</reference>
<dbReference type="InterPro" id="IPR051163">
    <property type="entry name" value="Sodium:Solute_Symporter_SSF"/>
</dbReference>
<proteinExistence type="inferred from homology"/>
<dbReference type="InterPro" id="IPR038377">
    <property type="entry name" value="Na/Glc_symporter_sf"/>
</dbReference>
<sequence length="488" mass="54692">MTPTLVATIMVIYFGALIFISIITSRGADTNTFFTGNRQSPWYLVAFGMIGSSLSGVTFISVPGNVGKVGFGYFQVVLGYLVGYWLIIGILMPLYYRLNLISIYTYLEQRFSFWTYKTGAFFFLVSRTIGSSLRLFLAATVLQLFLFDAWHVPFFVTVATTIILIWVYTFKGGIKTIVWTDSFQTIFLISAVCIAVWQITSQLGMSFSEMVNAVSSSKYSKMFYFDDVNSTQFFWKQFIGGAFITLTMTGMDQEIMQKNLTCKNLGEAQKNMFWFSLLLVFVNLLFITLGALLYMYSSTNGVALPASSDELFPRLAFNELGLAVGIFFLLGITASSYASADSALAGLTTSFCIDFLNFKDKNEDVKRKQKFMVHLGFSLLFLIIILVFKEINERSVIDAVLNIAGYTYGPLLGLFSFGLFTKRQVRDKLVPIVCVLSPAISYLISLNSEKLFNGYKFGIEILVANGIITFIGLWLISRKSTAEEIKAI</sequence>
<feature type="transmembrane region" description="Helical" evidence="12">
    <location>
        <begin position="371"/>
        <end position="388"/>
    </location>
</feature>
<feature type="transmembrane region" description="Helical" evidence="12">
    <location>
        <begin position="316"/>
        <end position="338"/>
    </location>
</feature>
<feature type="transmembrane region" description="Helical" evidence="12">
    <location>
        <begin position="119"/>
        <end position="146"/>
    </location>
</feature>
<keyword evidence="3" id="KW-0813">Transport</keyword>
<evidence type="ECO:0000256" key="11">
    <source>
        <dbReference type="RuleBase" id="RU362091"/>
    </source>
</evidence>
<dbReference type="RefSeq" id="WP_079687303.1">
    <property type="nucleotide sequence ID" value="NZ_FUZU01000002.1"/>
</dbReference>
<keyword evidence="9 12" id="KW-0472">Membrane</keyword>
<feature type="transmembrane region" description="Helical" evidence="12">
    <location>
        <begin position="6"/>
        <end position="28"/>
    </location>
</feature>
<evidence type="ECO:0000256" key="1">
    <source>
        <dbReference type="ARBA" id="ARBA00004651"/>
    </source>
</evidence>
<comment type="subcellular location">
    <subcellularLocation>
        <location evidence="1">Cell membrane</location>
        <topology evidence="1">Multi-pass membrane protein</topology>
    </subcellularLocation>
</comment>
<gene>
    <name evidence="13" type="ORF">SAMN05660236_2719</name>
</gene>
<feature type="transmembrane region" description="Helical" evidence="12">
    <location>
        <begin position="272"/>
        <end position="296"/>
    </location>
</feature>
<evidence type="ECO:0000256" key="9">
    <source>
        <dbReference type="ARBA" id="ARBA00023136"/>
    </source>
</evidence>
<dbReference type="Proteomes" id="UP000190961">
    <property type="component" value="Unassembled WGS sequence"/>
</dbReference>
<keyword evidence="10" id="KW-0739">Sodium transport</keyword>
<evidence type="ECO:0000256" key="5">
    <source>
        <dbReference type="ARBA" id="ARBA00022692"/>
    </source>
</evidence>
<feature type="transmembrane region" description="Helical" evidence="12">
    <location>
        <begin position="152"/>
        <end position="170"/>
    </location>
</feature>
<feature type="transmembrane region" description="Helical" evidence="12">
    <location>
        <begin position="400"/>
        <end position="420"/>
    </location>
</feature>
<keyword evidence="5 12" id="KW-0812">Transmembrane</keyword>
<evidence type="ECO:0000313" key="13">
    <source>
        <dbReference type="EMBL" id="SKC72109.1"/>
    </source>
</evidence>
<dbReference type="GO" id="GO:0005886">
    <property type="term" value="C:plasma membrane"/>
    <property type="evidence" value="ECO:0007669"/>
    <property type="project" value="UniProtKB-SubCell"/>
</dbReference>
<protein>
    <submittedName>
        <fullName evidence="13">Na+/proline symporter</fullName>
    </submittedName>
</protein>
<keyword evidence="8" id="KW-0406">Ion transport</keyword>
<keyword evidence="14" id="KW-1185">Reference proteome</keyword>
<dbReference type="InterPro" id="IPR001734">
    <property type="entry name" value="Na/solute_symporter"/>
</dbReference>
<keyword evidence="7" id="KW-0915">Sodium</keyword>
<feature type="transmembrane region" description="Helical" evidence="12">
    <location>
        <begin position="429"/>
        <end position="445"/>
    </location>
</feature>
<feature type="transmembrane region" description="Helical" evidence="12">
    <location>
        <begin position="457"/>
        <end position="476"/>
    </location>
</feature>
<evidence type="ECO:0000256" key="7">
    <source>
        <dbReference type="ARBA" id="ARBA00023053"/>
    </source>
</evidence>
<evidence type="ECO:0000256" key="8">
    <source>
        <dbReference type="ARBA" id="ARBA00023065"/>
    </source>
</evidence>